<accession>A0A382DIR1</accession>
<evidence type="ECO:0008006" key="2">
    <source>
        <dbReference type="Google" id="ProtNLM"/>
    </source>
</evidence>
<sequence>VTDTVIWWRLIPSETAALINNQRGKSAMKTLFLPILLVTTFMHSALATSDECKHSKWGKDDEIGAANYVTPEQVKLAAELVKKGESHGLGIVIEPGMPAFPPRYTKLQVVQPGQQFDFDTTQVYGWSMSYNDDLVQMWLGTGPQLDGLGHLGEAGYFYNCNKGSDFSDISGLTKLGTHNVPPMIGRGVLIDMAKHFGVEHLPPGQPFGSNDIKTAMKTQSVEIQQGDVVLFHTGYTDAMLKAQPETWGSTIPGITNEAAVFLAGLNPMAVGADTWGLDAVPAAEGDKLFYGHVTFLKENGIYILETMNTGRLAAEGVYEFMFVLGQAKLKGTVQMIINPVAMW</sequence>
<feature type="non-terminal residue" evidence="1">
    <location>
        <position position="1"/>
    </location>
</feature>
<dbReference type="PANTHER" id="PTHR34861:SF10">
    <property type="entry name" value="CYCLASE"/>
    <property type="match status" value="1"/>
</dbReference>
<dbReference type="EMBL" id="UINC01039264">
    <property type="protein sequence ID" value="SVB37497.1"/>
    <property type="molecule type" value="Genomic_DNA"/>
</dbReference>
<organism evidence="1">
    <name type="scientific">marine metagenome</name>
    <dbReference type="NCBI Taxonomy" id="408172"/>
    <lineage>
        <taxon>unclassified sequences</taxon>
        <taxon>metagenomes</taxon>
        <taxon>ecological metagenomes</taxon>
    </lineage>
</organism>
<proteinExistence type="predicted"/>
<dbReference type="InterPro" id="IPR037175">
    <property type="entry name" value="KFase_sf"/>
</dbReference>
<dbReference type="GO" id="GO:0019441">
    <property type="term" value="P:L-tryptophan catabolic process to kynurenine"/>
    <property type="evidence" value="ECO:0007669"/>
    <property type="project" value="InterPro"/>
</dbReference>
<dbReference type="InterPro" id="IPR007325">
    <property type="entry name" value="KFase/CYL"/>
</dbReference>
<name>A0A382DIR1_9ZZZZ</name>
<dbReference type="SUPFAM" id="SSF102198">
    <property type="entry name" value="Putative cyclase"/>
    <property type="match status" value="1"/>
</dbReference>
<dbReference type="PANTHER" id="PTHR34861">
    <property type="match status" value="1"/>
</dbReference>
<dbReference type="AlphaFoldDB" id="A0A382DIR1"/>
<dbReference type="Pfam" id="PF04199">
    <property type="entry name" value="Cyclase"/>
    <property type="match status" value="1"/>
</dbReference>
<reference evidence="1" key="1">
    <citation type="submission" date="2018-05" db="EMBL/GenBank/DDBJ databases">
        <authorList>
            <person name="Lanie J.A."/>
            <person name="Ng W.-L."/>
            <person name="Kazmierczak K.M."/>
            <person name="Andrzejewski T.M."/>
            <person name="Davidsen T.M."/>
            <person name="Wayne K.J."/>
            <person name="Tettelin H."/>
            <person name="Glass J.I."/>
            <person name="Rusch D."/>
            <person name="Podicherti R."/>
            <person name="Tsui H.-C.T."/>
            <person name="Winkler M.E."/>
        </authorList>
    </citation>
    <scope>NUCLEOTIDE SEQUENCE</scope>
</reference>
<evidence type="ECO:0000313" key="1">
    <source>
        <dbReference type="EMBL" id="SVB37497.1"/>
    </source>
</evidence>
<dbReference type="GO" id="GO:0004061">
    <property type="term" value="F:arylformamidase activity"/>
    <property type="evidence" value="ECO:0007669"/>
    <property type="project" value="InterPro"/>
</dbReference>
<gene>
    <name evidence="1" type="ORF">METZ01_LOCUS190351</name>
</gene>
<protein>
    <recommendedName>
        <fullName evidence="2">Polyketide cyclase</fullName>
    </recommendedName>
</protein>
<dbReference type="Gene3D" id="3.50.30.50">
    <property type="entry name" value="Putative cyclase"/>
    <property type="match status" value="1"/>
</dbReference>